<evidence type="ECO:0000313" key="2">
    <source>
        <dbReference type="EMBL" id="CAG7818825.1"/>
    </source>
</evidence>
<feature type="non-terminal residue" evidence="2">
    <location>
        <position position="121"/>
    </location>
</feature>
<dbReference type="PANTHER" id="PTHR47331:SF6">
    <property type="entry name" value="DOUBLECORTIN DOMAIN-CONTAINING PROTEIN"/>
    <property type="match status" value="1"/>
</dbReference>
<dbReference type="Proteomes" id="UP000708208">
    <property type="component" value="Unassembled WGS sequence"/>
</dbReference>
<keyword evidence="3" id="KW-1185">Reference proteome</keyword>
<evidence type="ECO:0000313" key="3">
    <source>
        <dbReference type="Proteomes" id="UP000708208"/>
    </source>
</evidence>
<feature type="domain" description="Integrase zinc-binding" evidence="1">
    <location>
        <begin position="59"/>
        <end position="107"/>
    </location>
</feature>
<dbReference type="PANTHER" id="PTHR47331">
    <property type="entry name" value="PHD-TYPE DOMAIN-CONTAINING PROTEIN"/>
    <property type="match status" value="1"/>
</dbReference>
<name>A0A8J2KQG5_9HEXA</name>
<evidence type="ECO:0000259" key="1">
    <source>
        <dbReference type="Pfam" id="PF17921"/>
    </source>
</evidence>
<reference evidence="2" key="1">
    <citation type="submission" date="2021-06" db="EMBL/GenBank/DDBJ databases">
        <authorList>
            <person name="Hodson N. C."/>
            <person name="Mongue J. A."/>
            <person name="Jaron S. K."/>
        </authorList>
    </citation>
    <scope>NUCLEOTIDE SEQUENCE</scope>
</reference>
<organism evidence="2 3">
    <name type="scientific">Allacma fusca</name>
    <dbReference type="NCBI Taxonomy" id="39272"/>
    <lineage>
        <taxon>Eukaryota</taxon>
        <taxon>Metazoa</taxon>
        <taxon>Ecdysozoa</taxon>
        <taxon>Arthropoda</taxon>
        <taxon>Hexapoda</taxon>
        <taxon>Collembola</taxon>
        <taxon>Symphypleona</taxon>
        <taxon>Sminthuridae</taxon>
        <taxon>Allacma</taxon>
    </lineage>
</organism>
<sequence length="121" mass="14086">MLSQGKPLPQSSRLRFLSPYLDTFGVMRVKGRIGEAIEITHWTQNPVILDPKHPYTTLVGQWFHEDAKHYGMEAVANEIRQRFWVLNLRSFIKSIWSRCQVCKNAKAQPHVPEMAPLPDFR</sequence>
<accession>A0A8J2KQG5</accession>
<dbReference type="OrthoDB" id="8958038at2759"/>
<protein>
    <recommendedName>
        <fullName evidence="1">Integrase zinc-binding domain-containing protein</fullName>
    </recommendedName>
</protein>
<comment type="caution">
    <text evidence="2">The sequence shown here is derived from an EMBL/GenBank/DDBJ whole genome shotgun (WGS) entry which is preliminary data.</text>
</comment>
<dbReference type="AlphaFoldDB" id="A0A8J2KQG5"/>
<dbReference type="InterPro" id="IPR041588">
    <property type="entry name" value="Integrase_H2C2"/>
</dbReference>
<dbReference type="EMBL" id="CAJVCH010431368">
    <property type="protein sequence ID" value="CAG7818825.1"/>
    <property type="molecule type" value="Genomic_DNA"/>
</dbReference>
<gene>
    <name evidence="2" type="ORF">AFUS01_LOCUS29304</name>
</gene>
<dbReference type="Pfam" id="PF17921">
    <property type="entry name" value="Integrase_H2C2"/>
    <property type="match status" value="1"/>
</dbReference>
<proteinExistence type="predicted"/>